<proteinExistence type="predicted"/>
<protein>
    <submittedName>
        <fullName evidence="1">Dihydropteroate synthase</fullName>
        <ecNumber evidence="1">2.5.1.15</ecNumber>
    </submittedName>
</protein>
<dbReference type="EMBL" id="JACDUR010000007">
    <property type="protein sequence ID" value="MBA2895798.1"/>
    <property type="molecule type" value="Genomic_DNA"/>
</dbReference>
<evidence type="ECO:0000313" key="2">
    <source>
        <dbReference type="Proteomes" id="UP000530928"/>
    </source>
</evidence>
<dbReference type="RefSeq" id="WP_181614493.1">
    <property type="nucleotide sequence ID" value="NZ_BAABAM010000011.1"/>
</dbReference>
<organism evidence="1 2">
    <name type="scientific">Nonomuraea soli</name>
    <dbReference type="NCBI Taxonomy" id="1032476"/>
    <lineage>
        <taxon>Bacteria</taxon>
        <taxon>Bacillati</taxon>
        <taxon>Actinomycetota</taxon>
        <taxon>Actinomycetes</taxon>
        <taxon>Streptosporangiales</taxon>
        <taxon>Streptosporangiaceae</taxon>
        <taxon>Nonomuraea</taxon>
    </lineage>
</organism>
<reference evidence="1 2" key="1">
    <citation type="submission" date="2020-07" db="EMBL/GenBank/DDBJ databases">
        <title>Genomic Encyclopedia of Type Strains, Phase IV (KMG-IV): sequencing the most valuable type-strain genomes for metagenomic binning, comparative biology and taxonomic classification.</title>
        <authorList>
            <person name="Goeker M."/>
        </authorList>
    </citation>
    <scope>NUCLEOTIDE SEQUENCE [LARGE SCALE GENOMIC DNA]</scope>
    <source>
        <strain evidence="1 2">DSM 45533</strain>
    </source>
</reference>
<evidence type="ECO:0000313" key="1">
    <source>
        <dbReference type="EMBL" id="MBA2895798.1"/>
    </source>
</evidence>
<name>A0A7W0CR39_9ACTN</name>
<dbReference type="AlphaFoldDB" id="A0A7W0CR39"/>
<accession>A0A7W0CR39</accession>
<dbReference type="Proteomes" id="UP000530928">
    <property type="component" value="Unassembled WGS sequence"/>
</dbReference>
<dbReference type="GO" id="GO:0004156">
    <property type="term" value="F:dihydropteroate synthase activity"/>
    <property type="evidence" value="ECO:0007669"/>
    <property type="project" value="UniProtKB-EC"/>
</dbReference>
<sequence>MSPALVTPGAPWEPDWVQAHTPSEAARLSAEGRTALVRLPGQLDAALAAASVFRWHGATIFVTEHTDQVGLAVEMTDCLAGRRPPALTRRGLA</sequence>
<dbReference type="EC" id="2.5.1.15" evidence="1"/>
<gene>
    <name evidence="1" type="ORF">HNR30_007184</name>
</gene>
<comment type="caution">
    <text evidence="1">The sequence shown here is derived from an EMBL/GenBank/DDBJ whole genome shotgun (WGS) entry which is preliminary data.</text>
</comment>
<keyword evidence="1" id="KW-0808">Transferase</keyword>
<keyword evidence="2" id="KW-1185">Reference proteome</keyword>